<sequence length="64" mass="7400">MNRWGFDIEILVIAKTRGYKIKEVPVIWTNAGDSKVGLDAYITTMKDLLVVRKNMILGKYKKQK</sequence>
<evidence type="ECO:0000313" key="2">
    <source>
        <dbReference type="Proteomes" id="UP000176639"/>
    </source>
</evidence>
<comment type="caution">
    <text evidence="1">The sequence shown here is derived from an EMBL/GenBank/DDBJ whole genome shotgun (WGS) entry which is preliminary data.</text>
</comment>
<dbReference type="AlphaFoldDB" id="A0A1F5AYL9"/>
<proteinExistence type="predicted"/>
<gene>
    <name evidence="1" type="ORF">A2Z10_03115</name>
</gene>
<organism evidence="1 2">
    <name type="scientific">Candidatus Azambacteria bacterium RBG_16_47_10</name>
    <dbReference type="NCBI Taxonomy" id="1797292"/>
    <lineage>
        <taxon>Bacteria</taxon>
        <taxon>Candidatus Azamiibacteriota</taxon>
    </lineage>
</organism>
<dbReference type="Proteomes" id="UP000176639">
    <property type="component" value="Unassembled WGS sequence"/>
</dbReference>
<name>A0A1F5AYL9_9BACT</name>
<dbReference type="EMBL" id="MEYI01000038">
    <property type="protein sequence ID" value="OGD23486.1"/>
    <property type="molecule type" value="Genomic_DNA"/>
</dbReference>
<accession>A0A1F5AYL9</accession>
<reference evidence="1 2" key="1">
    <citation type="journal article" date="2016" name="Nat. Commun.">
        <title>Thousands of microbial genomes shed light on interconnected biogeochemical processes in an aquifer system.</title>
        <authorList>
            <person name="Anantharaman K."/>
            <person name="Brown C.T."/>
            <person name="Hug L.A."/>
            <person name="Sharon I."/>
            <person name="Castelle C.J."/>
            <person name="Probst A.J."/>
            <person name="Thomas B.C."/>
            <person name="Singh A."/>
            <person name="Wilkins M.J."/>
            <person name="Karaoz U."/>
            <person name="Brodie E.L."/>
            <person name="Williams K.H."/>
            <person name="Hubbard S.S."/>
            <person name="Banfield J.F."/>
        </authorList>
    </citation>
    <scope>NUCLEOTIDE SEQUENCE [LARGE SCALE GENOMIC DNA]</scope>
</reference>
<evidence type="ECO:0000313" key="1">
    <source>
        <dbReference type="EMBL" id="OGD23486.1"/>
    </source>
</evidence>
<evidence type="ECO:0008006" key="3">
    <source>
        <dbReference type="Google" id="ProtNLM"/>
    </source>
</evidence>
<protein>
    <recommendedName>
        <fullName evidence="3">Glycosyltransferase 2-like domain-containing protein</fullName>
    </recommendedName>
</protein>